<dbReference type="GeneID" id="28742335"/>
<comment type="caution">
    <text evidence="2">The sequence shown here is derived from an EMBL/GenBank/DDBJ whole genome shotgun (WGS) entry which is preliminary data.</text>
</comment>
<gene>
    <name evidence="2" type="ORF">AB675_9881</name>
</gene>
<proteinExistence type="predicted"/>
<evidence type="ECO:0000256" key="1">
    <source>
        <dbReference type="SAM" id="MobiDB-lite"/>
    </source>
</evidence>
<organism evidence="2 3">
    <name type="scientific">Cyphellophora attinorum</name>
    <dbReference type="NCBI Taxonomy" id="1664694"/>
    <lineage>
        <taxon>Eukaryota</taxon>
        <taxon>Fungi</taxon>
        <taxon>Dikarya</taxon>
        <taxon>Ascomycota</taxon>
        <taxon>Pezizomycotina</taxon>
        <taxon>Eurotiomycetes</taxon>
        <taxon>Chaetothyriomycetidae</taxon>
        <taxon>Chaetothyriales</taxon>
        <taxon>Cyphellophoraceae</taxon>
        <taxon>Cyphellophora</taxon>
    </lineage>
</organism>
<dbReference type="Proteomes" id="UP000038010">
    <property type="component" value="Unassembled WGS sequence"/>
</dbReference>
<dbReference type="EMBL" id="LFJN01000007">
    <property type="protein sequence ID" value="KPI42251.1"/>
    <property type="molecule type" value="Genomic_DNA"/>
</dbReference>
<dbReference type="VEuPathDB" id="FungiDB:AB675_9881"/>
<evidence type="ECO:0000313" key="3">
    <source>
        <dbReference type="Proteomes" id="UP000038010"/>
    </source>
</evidence>
<sequence length="108" mass="11879">MHAPPSHAHNQMPPQQSAGFFSPPPPNNMHHQGPPQQHRHSVAAYPTGSPGGPPTKTKLTGVVFGRALVEGERRAEEEPRREGKGRKKGREGEGKKKEGEGWLRRLNN</sequence>
<feature type="compositionally biased region" description="Basic and acidic residues" evidence="1">
    <location>
        <begin position="90"/>
        <end position="108"/>
    </location>
</feature>
<evidence type="ECO:0000313" key="2">
    <source>
        <dbReference type="EMBL" id="KPI42251.1"/>
    </source>
</evidence>
<reference evidence="2 3" key="1">
    <citation type="submission" date="2015-06" db="EMBL/GenBank/DDBJ databases">
        <title>Draft genome of the ant-associated black yeast Phialophora attae CBS 131958.</title>
        <authorList>
            <person name="Moreno L.F."/>
            <person name="Stielow B.J."/>
            <person name="de Hoog S."/>
            <person name="Vicente V.A."/>
            <person name="Weiss V.A."/>
            <person name="de Vries M."/>
            <person name="Cruz L.M."/>
            <person name="Souza E.M."/>
        </authorList>
    </citation>
    <scope>NUCLEOTIDE SEQUENCE [LARGE SCALE GENOMIC DNA]</scope>
    <source>
        <strain evidence="2 3">CBS 131958</strain>
    </source>
</reference>
<feature type="compositionally biased region" description="Polar residues" evidence="1">
    <location>
        <begin position="8"/>
        <end position="19"/>
    </location>
</feature>
<dbReference type="AlphaFoldDB" id="A0A0N0NP22"/>
<dbReference type="RefSeq" id="XP_018002214.1">
    <property type="nucleotide sequence ID" value="XM_018150455.1"/>
</dbReference>
<feature type="compositionally biased region" description="Basic and acidic residues" evidence="1">
    <location>
        <begin position="69"/>
        <end position="82"/>
    </location>
</feature>
<name>A0A0N0NP22_9EURO</name>
<feature type="region of interest" description="Disordered" evidence="1">
    <location>
        <begin position="1"/>
        <end position="108"/>
    </location>
</feature>
<protein>
    <submittedName>
        <fullName evidence="2">Uncharacterized protein</fullName>
    </submittedName>
</protein>
<keyword evidence="3" id="KW-1185">Reference proteome</keyword>
<accession>A0A0N0NP22</accession>